<protein>
    <submittedName>
        <fullName evidence="12">Variant surface glycoprotein 1125.1644</fullName>
    </submittedName>
</protein>
<evidence type="ECO:0000256" key="4">
    <source>
        <dbReference type="ARBA" id="ARBA00022622"/>
    </source>
</evidence>
<organism evidence="12">
    <name type="scientific">Trypanosoma brucei</name>
    <dbReference type="NCBI Taxonomy" id="5691"/>
    <lineage>
        <taxon>Eukaryota</taxon>
        <taxon>Discoba</taxon>
        <taxon>Euglenozoa</taxon>
        <taxon>Kinetoplastea</taxon>
        <taxon>Metakinetoplastina</taxon>
        <taxon>Trypanosomatida</taxon>
        <taxon>Trypanosomatidae</taxon>
        <taxon>Trypanosoma</taxon>
    </lineage>
</organism>
<feature type="domain" description="Trypanosome variant surface glycoprotein C-terminal" evidence="10">
    <location>
        <begin position="424"/>
        <end position="536"/>
    </location>
</feature>
<evidence type="ECO:0000256" key="7">
    <source>
        <dbReference type="ARBA" id="ARBA00023180"/>
    </source>
</evidence>
<dbReference type="InterPro" id="IPR019609">
    <property type="entry name" value="Variant_surf_glycoprt_trypan_C"/>
</dbReference>
<keyword evidence="4" id="KW-0336">GPI-anchor</keyword>
<reference evidence="12" key="1">
    <citation type="submission" date="2016-08" db="EMBL/GenBank/DDBJ databases">
        <title>VSG repertoire of Trypanosoma brucei EATRO 1125.</title>
        <authorList>
            <person name="Cross G.A."/>
        </authorList>
    </citation>
    <scope>NUCLEOTIDE SEQUENCE</scope>
    <source>
        <strain evidence="12">EATRO 1125</strain>
    </source>
</reference>
<keyword evidence="7" id="KW-0325">Glycoprotein</keyword>
<keyword evidence="5" id="KW-0732">Signal</keyword>
<name>A0A1J0R7Q5_9TRYP</name>
<dbReference type="GO" id="GO:0098552">
    <property type="term" value="C:side of membrane"/>
    <property type="evidence" value="ECO:0007669"/>
    <property type="project" value="UniProtKB-KW"/>
</dbReference>
<dbReference type="Pfam" id="PF13206">
    <property type="entry name" value="VSG_B"/>
    <property type="match status" value="1"/>
</dbReference>
<proteinExistence type="predicted"/>
<dbReference type="InterPro" id="IPR025932">
    <property type="entry name" value="Trypano_VSG_B_N_dom"/>
</dbReference>
<dbReference type="VEuPathDB" id="TriTrypDB:Tb1125.Tb10.v4.0152"/>
<dbReference type="VEuPathDB" id="TriTrypDB:Tb427_000418000"/>
<dbReference type="VEuPathDB" id="TriTrypDB:Tb427_000349600"/>
<dbReference type="GO" id="GO:0005886">
    <property type="term" value="C:plasma membrane"/>
    <property type="evidence" value="ECO:0007669"/>
    <property type="project" value="UniProtKB-SubCell"/>
</dbReference>
<evidence type="ECO:0000256" key="5">
    <source>
        <dbReference type="ARBA" id="ARBA00022729"/>
    </source>
</evidence>
<comment type="function">
    <text evidence="1">VSG forms a coat on the surface of the parasite. The trypanosome evades the immune response of the host by expressing a series of antigenically distinct VSGs from an estimated 1000 VSG genes.</text>
</comment>
<sequence>MSMLSLTNRKQQPQNAITNAIATTTVFISIILLAINSGAAAPTTAVNAREFDLLCTLVRAEENLEERQTAGQAAKEVVALAAKIELILANLKHIERLAAAEPQDAPKESSSDETPEACKAAKSTVCNKAAQIYKKFRPDEKLALAFLAETTGELRATFNVTLKQITTAATSHARYFGENTETRPALAKIKKALYGSPEAKGDAIIESGDGTRSAACGNTDSTAANSAKKRAAAALICLCGGDNSNTGNDACFTQTTADINYASKSGEVERAWTEISQKCQANTGTRKVTTAQLKTAAAELATLIHQKRGDKAVAGLLGAAQINAGAVDCDGSEANGKGSCVILSTSAKKYKVETPDWLTAMQEAINNLDEEQIEINNGQKAEAHILALNSSLTTLLAQAVAPAKQAPTQAAVPPEKQTNPQKDCTKNTKKKDCKEGDGCKWNSTETTEGAFCKPTDGEGQTNAGTGETRTGLDCSKHQIQKACEAENKYVKPGQKVVCGYIVFVDGTGKLPKPKCRSLIFLVNKKLAMMTTGFVSLPFLNF</sequence>
<feature type="region of interest" description="Disordered" evidence="9">
    <location>
        <begin position="406"/>
        <end position="427"/>
    </location>
</feature>
<evidence type="ECO:0000256" key="8">
    <source>
        <dbReference type="ARBA" id="ARBA00023288"/>
    </source>
</evidence>
<dbReference type="AlphaFoldDB" id="A0A1J0R7Q5"/>
<evidence type="ECO:0000259" key="11">
    <source>
        <dbReference type="Pfam" id="PF13206"/>
    </source>
</evidence>
<evidence type="ECO:0000313" key="12">
    <source>
        <dbReference type="EMBL" id="APD73808.1"/>
    </source>
</evidence>
<dbReference type="EMBL" id="KX699852">
    <property type="protein sequence ID" value="APD73808.1"/>
    <property type="molecule type" value="Genomic_DNA"/>
</dbReference>
<evidence type="ECO:0000259" key="10">
    <source>
        <dbReference type="Pfam" id="PF10659"/>
    </source>
</evidence>
<evidence type="ECO:0000256" key="9">
    <source>
        <dbReference type="SAM" id="MobiDB-lite"/>
    </source>
</evidence>
<evidence type="ECO:0000256" key="2">
    <source>
        <dbReference type="ARBA" id="ARBA00004609"/>
    </source>
</evidence>
<evidence type="ECO:0000256" key="3">
    <source>
        <dbReference type="ARBA" id="ARBA00022475"/>
    </source>
</evidence>
<dbReference type="Pfam" id="PF10659">
    <property type="entry name" value="Trypan_glycop_C"/>
    <property type="match status" value="1"/>
</dbReference>
<feature type="domain" description="Trypanosome variant surface glycoprotein B-type N-terminal" evidence="11">
    <location>
        <begin position="30"/>
        <end position="385"/>
    </location>
</feature>
<keyword evidence="8" id="KW-0449">Lipoprotein</keyword>
<dbReference type="VEuPathDB" id="TriTrypDB:Tb10.v4.0152"/>
<keyword evidence="6" id="KW-0472">Membrane</keyword>
<keyword evidence="3" id="KW-1003">Cell membrane</keyword>
<comment type="subcellular location">
    <subcellularLocation>
        <location evidence="2">Cell membrane</location>
        <topology evidence="2">Lipid-anchor</topology>
        <topology evidence="2">GPI-anchor</topology>
    </subcellularLocation>
</comment>
<accession>A0A1J0R7Q5</accession>
<evidence type="ECO:0000256" key="6">
    <source>
        <dbReference type="ARBA" id="ARBA00023136"/>
    </source>
</evidence>
<evidence type="ECO:0000256" key="1">
    <source>
        <dbReference type="ARBA" id="ARBA00002523"/>
    </source>
</evidence>